<comment type="caution">
    <text evidence="2">The sequence shown here is derived from an EMBL/GenBank/DDBJ whole genome shotgun (WGS) entry which is preliminary data.</text>
</comment>
<dbReference type="EMBL" id="CAJNNW010017222">
    <property type="protein sequence ID" value="CAE8660512.1"/>
    <property type="molecule type" value="Genomic_DNA"/>
</dbReference>
<evidence type="ECO:0000313" key="2">
    <source>
        <dbReference type="EMBL" id="CAE8660512.1"/>
    </source>
</evidence>
<name>A0A813IZ56_POLGL</name>
<reference evidence="2" key="1">
    <citation type="submission" date="2021-02" db="EMBL/GenBank/DDBJ databases">
        <authorList>
            <person name="Dougan E. K."/>
            <person name="Rhodes N."/>
            <person name="Thang M."/>
            <person name="Chan C."/>
        </authorList>
    </citation>
    <scope>NUCLEOTIDE SEQUENCE</scope>
</reference>
<keyword evidence="1" id="KW-0812">Transmembrane</keyword>
<evidence type="ECO:0008006" key="4">
    <source>
        <dbReference type="Google" id="ProtNLM"/>
    </source>
</evidence>
<evidence type="ECO:0000313" key="3">
    <source>
        <dbReference type="Proteomes" id="UP000626109"/>
    </source>
</evidence>
<sequence length="115" mass="12412">MASSCAPSSIRMPCAFLDHGGGPMPLLGQQPEAAKLLGGYAAQLPGRPSAVLVVTAHWETGTSLKVCAADQHSLLLKSTIFCFFKKQSKFNRIFAIFSYFFCLITGAFRKSPTSH</sequence>
<gene>
    <name evidence="2" type="ORF">PGLA2088_LOCUS14165</name>
</gene>
<feature type="transmembrane region" description="Helical" evidence="1">
    <location>
        <begin position="90"/>
        <end position="108"/>
    </location>
</feature>
<dbReference type="AlphaFoldDB" id="A0A813IZ56"/>
<keyword evidence="1" id="KW-0472">Membrane</keyword>
<evidence type="ECO:0000256" key="1">
    <source>
        <dbReference type="SAM" id="Phobius"/>
    </source>
</evidence>
<dbReference type="Gene3D" id="3.40.830.10">
    <property type="entry name" value="LigB-like"/>
    <property type="match status" value="1"/>
</dbReference>
<dbReference type="Proteomes" id="UP000626109">
    <property type="component" value="Unassembled WGS sequence"/>
</dbReference>
<protein>
    <recommendedName>
        <fullName evidence="4">Extradiol ring-cleavage dioxygenase class III enzyme subunit B domain-containing protein</fullName>
    </recommendedName>
</protein>
<organism evidence="2 3">
    <name type="scientific">Polarella glacialis</name>
    <name type="common">Dinoflagellate</name>
    <dbReference type="NCBI Taxonomy" id="89957"/>
    <lineage>
        <taxon>Eukaryota</taxon>
        <taxon>Sar</taxon>
        <taxon>Alveolata</taxon>
        <taxon>Dinophyceae</taxon>
        <taxon>Suessiales</taxon>
        <taxon>Suessiaceae</taxon>
        <taxon>Polarella</taxon>
    </lineage>
</organism>
<dbReference type="SUPFAM" id="SSF53213">
    <property type="entry name" value="LigB-like"/>
    <property type="match status" value="1"/>
</dbReference>
<accession>A0A813IZ56</accession>
<keyword evidence="1" id="KW-1133">Transmembrane helix</keyword>
<proteinExistence type="predicted"/>